<dbReference type="Pfam" id="PF08220">
    <property type="entry name" value="HTH_DeoR"/>
    <property type="match status" value="1"/>
</dbReference>
<dbReference type="SUPFAM" id="SSF46785">
    <property type="entry name" value="Winged helix' DNA-binding domain"/>
    <property type="match status" value="1"/>
</dbReference>
<keyword evidence="7" id="KW-1185">Reference proteome</keyword>
<gene>
    <name evidence="4" type="ORF">B2M23_19115</name>
    <name evidence="5" type="ORF">PTZ04_06765</name>
</gene>
<feature type="domain" description="HTH deoR-type" evidence="3">
    <location>
        <begin position="3"/>
        <end position="58"/>
    </location>
</feature>
<dbReference type="Proteomes" id="UP001215087">
    <property type="component" value="Unassembled WGS sequence"/>
</dbReference>
<dbReference type="Gene3D" id="1.10.10.10">
    <property type="entry name" value="Winged helix-like DNA-binding domain superfamily/Winged helix DNA-binding domain"/>
    <property type="match status" value="1"/>
</dbReference>
<evidence type="ECO:0000313" key="6">
    <source>
        <dbReference type="Proteomes" id="UP000192391"/>
    </source>
</evidence>
<dbReference type="PANTHER" id="PTHR30363">
    <property type="entry name" value="HTH-TYPE TRANSCRIPTIONAL REGULATOR SRLR-RELATED"/>
    <property type="match status" value="1"/>
</dbReference>
<dbReference type="InterPro" id="IPR050313">
    <property type="entry name" value="Carb_Metab_HTH_regulators"/>
</dbReference>
<evidence type="ECO:0000256" key="2">
    <source>
        <dbReference type="ARBA" id="ARBA00023163"/>
    </source>
</evidence>
<accession>A0AAC9QXF8</accession>
<protein>
    <submittedName>
        <fullName evidence="5">DeoR/GlpR family DNA-binding transcription regulator</fullName>
    </submittedName>
</protein>
<reference evidence="4" key="3">
    <citation type="submission" date="2017-02" db="EMBL/GenBank/DDBJ databases">
        <title>Integrative analysis reveals regulation of autotrophic growth of syngas fermenting bacteria at the translational level.</title>
        <authorList>
            <person name="Song Y."/>
            <person name="Shin J."/>
            <person name="Jeong Y."/>
            <person name="Jin S."/>
            <person name="Kim D.R."/>
            <person name="Kim S.C."/>
            <person name="Cho S."/>
            <person name="Cho B.-K."/>
        </authorList>
    </citation>
    <scope>NUCLEOTIDE SEQUENCE</scope>
    <source>
        <strain evidence="4">ATCC 8486</strain>
    </source>
</reference>
<dbReference type="SUPFAM" id="SSF100950">
    <property type="entry name" value="NagB/RpiA/CoA transferase-like"/>
    <property type="match status" value="1"/>
</dbReference>
<dbReference type="GO" id="GO:0003700">
    <property type="term" value="F:DNA-binding transcription factor activity"/>
    <property type="evidence" value="ECO:0007669"/>
    <property type="project" value="InterPro"/>
</dbReference>
<dbReference type="InterPro" id="IPR036388">
    <property type="entry name" value="WH-like_DNA-bd_sf"/>
</dbReference>
<dbReference type="EMBL" id="CP019962">
    <property type="protein sequence ID" value="ARD67517.1"/>
    <property type="molecule type" value="Genomic_DNA"/>
</dbReference>
<reference evidence="5 7" key="4">
    <citation type="submission" date="2023-02" db="EMBL/GenBank/DDBJ databases">
        <title>Comparative genome analysis of Eubacterium limosum species.</title>
        <authorList>
            <person name="Bak J.E."/>
        </authorList>
    </citation>
    <scope>NUCLEOTIDE SEQUENCE [LARGE SCALE GENOMIC DNA]</scope>
    <source>
        <strain evidence="5 7">KGMB01548</strain>
    </source>
</reference>
<dbReference type="SMART" id="SM00420">
    <property type="entry name" value="HTH_DEOR"/>
    <property type="match status" value="1"/>
</dbReference>
<dbReference type="Proteomes" id="UP000192391">
    <property type="component" value="Chromosome"/>
</dbReference>
<reference evidence="6" key="2">
    <citation type="journal article" date="2017" name="Sci. Rep.">
        <title>Determination of the Genome and Primary Transcriptome of Syngas Fermenting Eubacterium limosum ATCC 8486.</title>
        <authorList>
            <person name="Song Y."/>
            <person name="Shin J."/>
            <person name="Jeong Y."/>
            <person name="Jin S."/>
            <person name="Lee J.K."/>
            <person name="Kim D.R."/>
            <person name="Kim S.C."/>
            <person name="Cho S."/>
            <person name="Cho B.K."/>
        </authorList>
    </citation>
    <scope>NUCLEOTIDE SEQUENCE [LARGE SCALE GENOMIC DNA]</scope>
    <source>
        <strain evidence="6">ATCC 8486</strain>
    </source>
</reference>
<dbReference type="EMBL" id="JAQSVD010000003">
    <property type="protein sequence ID" value="MDE1469952.1"/>
    <property type="molecule type" value="Genomic_DNA"/>
</dbReference>
<dbReference type="SMART" id="SM01134">
    <property type="entry name" value="DeoRC"/>
    <property type="match status" value="1"/>
</dbReference>
<dbReference type="InterPro" id="IPR001034">
    <property type="entry name" value="DeoR_HTH"/>
</dbReference>
<sequence>MLYVERRQKILEMLTQTGSVKVAELVDIFNVDATTIRRDLKELAKDYDIHVIYGGAYYKKEKASGVIEIDPLEKRMVNLEKKKMIAKKAAALIDNGDTIVLNNGVTAELILEDLGDLESINLITQSLTIAAKATTKPFINLYMPGGKYRPLSGMFYGDLAEDTIRQLSANKIFFGILCVSINNGITHPFIEEISVLRSLLDISQQKYLIADSSKFGKVSLGRVVELEAFDALIVDDEFPDMYREFAELNDIEII</sequence>
<dbReference type="PROSITE" id="PS51000">
    <property type="entry name" value="HTH_DEOR_2"/>
    <property type="match status" value="1"/>
</dbReference>
<dbReference type="Pfam" id="PF00455">
    <property type="entry name" value="DeoRC"/>
    <property type="match status" value="1"/>
</dbReference>
<dbReference type="GO" id="GO:0003677">
    <property type="term" value="F:DNA binding"/>
    <property type="evidence" value="ECO:0007669"/>
    <property type="project" value="UniProtKB-KW"/>
</dbReference>
<dbReference type="RefSeq" id="WP_038351421.1">
    <property type="nucleotide sequence ID" value="NZ_CP019962.1"/>
</dbReference>
<keyword evidence="1" id="KW-0805">Transcription regulation</keyword>
<dbReference type="InterPro" id="IPR037171">
    <property type="entry name" value="NagB/RpiA_transferase-like"/>
</dbReference>
<dbReference type="InterPro" id="IPR014036">
    <property type="entry name" value="DeoR-like_C"/>
</dbReference>
<dbReference type="KEGG" id="elim:B2M23_19115"/>
<dbReference type="AlphaFoldDB" id="A0AAC9QXF8"/>
<evidence type="ECO:0000256" key="1">
    <source>
        <dbReference type="ARBA" id="ARBA00023015"/>
    </source>
</evidence>
<keyword evidence="2" id="KW-0804">Transcription</keyword>
<evidence type="ECO:0000259" key="3">
    <source>
        <dbReference type="PROSITE" id="PS51000"/>
    </source>
</evidence>
<organism evidence="4 6">
    <name type="scientific">Eubacterium limosum</name>
    <dbReference type="NCBI Taxonomy" id="1736"/>
    <lineage>
        <taxon>Bacteria</taxon>
        <taxon>Bacillati</taxon>
        <taxon>Bacillota</taxon>
        <taxon>Clostridia</taxon>
        <taxon>Eubacteriales</taxon>
        <taxon>Eubacteriaceae</taxon>
        <taxon>Eubacterium</taxon>
    </lineage>
</organism>
<reference evidence="4" key="1">
    <citation type="journal article" date="2015" name="Genome Announc.">
        <title>Draft Genome Sequence of Chemolithoautotrophic Acetogenic Butanol-Producing Eubacterium limosum ATCC 8486.</title>
        <authorList>
            <person name="Song Y."/>
            <person name="Cho B.K."/>
        </authorList>
    </citation>
    <scope>NUCLEOTIDE SEQUENCE</scope>
    <source>
        <strain evidence="4">ATCC 8486</strain>
    </source>
</reference>
<evidence type="ECO:0000313" key="4">
    <source>
        <dbReference type="EMBL" id="ARD67517.1"/>
    </source>
</evidence>
<evidence type="ECO:0000313" key="7">
    <source>
        <dbReference type="Proteomes" id="UP001215087"/>
    </source>
</evidence>
<dbReference type="PANTHER" id="PTHR30363:SF8">
    <property type="entry name" value="DEOXYRIBOSE OPERON REPRESSOR"/>
    <property type="match status" value="1"/>
</dbReference>
<proteinExistence type="predicted"/>
<name>A0AAC9QXF8_EUBLI</name>
<evidence type="ECO:0000313" key="5">
    <source>
        <dbReference type="EMBL" id="MDE1469952.1"/>
    </source>
</evidence>
<keyword evidence="5" id="KW-0238">DNA-binding</keyword>
<dbReference type="InterPro" id="IPR036390">
    <property type="entry name" value="WH_DNA-bd_sf"/>
</dbReference>